<evidence type="ECO:0000313" key="2">
    <source>
        <dbReference type="EMBL" id="AWU97308.1"/>
    </source>
</evidence>
<accession>A0A2U9SHW5</accession>
<dbReference type="AlphaFoldDB" id="A0A2U9SHW5"/>
<evidence type="ECO:0000313" key="3">
    <source>
        <dbReference type="Proteomes" id="UP000249605"/>
    </source>
</evidence>
<keyword evidence="3" id="KW-1185">Reference proteome</keyword>
<dbReference type="KEGG" id="azm:DM194_23820"/>
<proteinExistence type="predicted"/>
<feature type="compositionally biased region" description="Low complexity" evidence="1">
    <location>
        <begin position="76"/>
        <end position="88"/>
    </location>
</feature>
<feature type="region of interest" description="Disordered" evidence="1">
    <location>
        <begin position="75"/>
        <end position="102"/>
    </location>
</feature>
<organism evidence="2 3">
    <name type="scientific">Azospirillum ramasamyi</name>
    <dbReference type="NCBI Taxonomy" id="682998"/>
    <lineage>
        <taxon>Bacteria</taxon>
        <taxon>Pseudomonadati</taxon>
        <taxon>Pseudomonadota</taxon>
        <taxon>Alphaproteobacteria</taxon>
        <taxon>Rhodospirillales</taxon>
        <taxon>Azospirillaceae</taxon>
        <taxon>Azospirillum</taxon>
    </lineage>
</organism>
<gene>
    <name evidence="2" type="ORF">DM194_23820</name>
</gene>
<geneLocation type="plasmid" evidence="2 3">
    <name>unnamed3</name>
</geneLocation>
<dbReference type="OrthoDB" id="7307383at2"/>
<dbReference type="EMBL" id="CP029833">
    <property type="protein sequence ID" value="AWU97308.1"/>
    <property type="molecule type" value="Genomic_DNA"/>
</dbReference>
<name>A0A2U9SHW5_9PROT</name>
<protein>
    <submittedName>
        <fullName evidence="2">Uncharacterized protein</fullName>
    </submittedName>
</protein>
<sequence length="102" mass="11416">MKHIGCLVTEPSSTRAACRRLARRSAEGQPIQEETMERRELWMQDPELKAAFEALGPNFRRDVELAQRRGQRNLQGAAIAARSGRSAAKPAPKTHPVSVVRR</sequence>
<keyword evidence="2" id="KW-0614">Plasmid</keyword>
<reference evidence="2 3" key="1">
    <citation type="submission" date="2018-06" db="EMBL/GenBank/DDBJ databases">
        <title>Complete genome sequencing of Azospirillum sp. M2T2B2.</title>
        <authorList>
            <person name="Heo J."/>
            <person name="Kim S.-J."/>
            <person name="Kwon S.-W."/>
            <person name="Anandham R."/>
        </authorList>
    </citation>
    <scope>NUCLEOTIDE SEQUENCE [LARGE SCALE GENOMIC DNA]</scope>
    <source>
        <strain evidence="2 3">M2T2B2</strain>
        <plasmid evidence="2 3">unnamed3</plasmid>
    </source>
</reference>
<evidence type="ECO:0000256" key="1">
    <source>
        <dbReference type="SAM" id="MobiDB-lite"/>
    </source>
</evidence>
<dbReference type="Proteomes" id="UP000249605">
    <property type="component" value="Plasmid unnamed3"/>
</dbReference>